<dbReference type="RefSeq" id="WP_194706965.1">
    <property type="nucleotide sequence ID" value="NZ_JADKPN010000006.1"/>
</dbReference>
<protein>
    <submittedName>
        <fullName evidence="1">Uncharacterized protein</fullName>
    </submittedName>
</protein>
<organism evidence="1 2">
    <name type="scientific">Nocardioides islandensis</name>
    <dbReference type="NCBI Taxonomy" id="433663"/>
    <lineage>
        <taxon>Bacteria</taxon>
        <taxon>Bacillati</taxon>
        <taxon>Actinomycetota</taxon>
        <taxon>Actinomycetes</taxon>
        <taxon>Propionibacteriales</taxon>
        <taxon>Nocardioidaceae</taxon>
        <taxon>Nocardioides</taxon>
    </lineage>
</organism>
<keyword evidence="2" id="KW-1185">Reference proteome</keyword>
<reference evidence="1" key="1">
    <citation type="submission" date="2020-11" db="EMBL/GenBank/DDBJ databases">
        <title>Nocardioides sp. nov., isolated from Soil of Cynanchum wilfordii Hemsley rhizosphere.</title>
        <authorList>
            <person name="Lee J.-S."/>
            <person name="Suh M.K."/>
            <person name="Kim J.-S."/>
        </authorList>
    </citation>
    <scope>NUCLEOTIDE SEQUENCE</scope>
    <source>
        <strain evidence="1">KCTC 19275</strain>
    </source>
</reference>
<sequence>MSLVCAVPSFTDLTAVTGQDVIVIGSGHSATRLRLDQVLPDRRGGKVFFRALLSGAEGTDVRNGTHLSRVGDYLVRLRLNRMESEDGTPQYEAHAQADLDQFEGQFDLVGAR</sequence>
<accession>A0A930VC03</accession>
<gene>
    <name evidence="1" type="ORF">ISU07_11605</name>
</gene>
<evidence type="ECO:0000313" key="2">
    <source>
        <dbReference type="Proteomes" id="UP000640489"/>
    </source>
</evidence>
<name>A0A930VC03_9ACTN</name>
<evidence type="ECO:0000313" key="1">
    <source>
        <dbReference type="EMBL" id="MBF4763772.1"/>
    </source>
</evidence>
<dbReference type="EMBL" id="JADKPN010000006">
    <property type="protein sequence ID" value="MBF4763772.1"/>
    <property type="molecule type" value="Genomic_DNA"/>
</dbReference>
<proteinExistence type="predicted"/>
<comment type="caution">
    <text evidence="1">The sequence shown here is derived from an EMBL/GenBank/DDBJ whole genome shotgun (WGS) entry which is preliminary data.</text>
</comment>
<dbReference type="AlphaFoldDB" id="A0A930VC03"/>
<dbReference type="Proteomes" id="UP000640489">
    <property type="component" value="Unassembled WGS sequence"/>
</dbReference>